<dbReference type="InterPro" id="IPR053151">
    <property type="entry name" value="RNase_H-like"/>
</dbReference>
<evidence type="ECO:0000259" key="1">
    <source>
        <dbReference type="Pfam" id="PF13456"/>
    </source>
</evidence>
<proteinExistence type="predicted"/>
<dbReference type="Gene3D" id="3.30.420.10">
    <property type="entry name" value="Ribonuclease H-like superfamily/Ribonuclease H"/>
    <property type="match status" value="1"/>
</dbReference>
<dbReference type="OrthoDB" id="694569at2759"/>
<dbReference type="Pfam" id="PF13456">
    <property type="entry name" value="RVT_3"/>
    <property type="match status" value="1"/>
</dbReference>
<dbReference type="SUPFAM" id="SSF53098">
    <property type="entry name" value="Ribonuclease H-like"/>
    <property type="match status" value="1"/>
</dbReference>
<feature type="domain" description="RNase H type-1" evidence="1">
    <location>
        <begin position="2"/>
        <end position="77"/>
    </location>
</feature>
<dbReference type="InterPro" id="IPR012337">
    <property type="entry name" value="RNaseH-like_sf"/>
</dbReference>
<dbReference type="Proteomes" id="UP000324897">
    <property type="component" value="Unassembled WGS sequence"/>
</dbReference>
<organism evidence="2 3">
    <name type="scientific">Eragrostis curvula</name>
    <name type="common">weeping love grass</name>
    <dbReference type="NCBI Taxonomy" id="38414"/>
    <lineage>
        <taxon>Eukaryota</taxon>
        <taxon>Viridiplantae</taxon>
        <taxon>Streptophyta</taxon>
        <taxon>Embryophyta</taxon>
        <taxon>Tracheophyta</taxon>
        <taxon>Spermatophyta</taxon>
        <taxon>Magnoliopsida</taxon>
        <taxon>Liliopsida</taxon>
        <taxon>Poales</taxon>
        <taxon>Poaceae</taxon>
        <taxon>PACMAD clade</taxon>
        <taxon>Chloridoideae</taxon>
        <taxon>Eragrostideae</taxon>
        <taxon>Eragrostidinae</taxon>
        <taxon>Eragrostis</taxon>
    </lineage>
</organism>
<dbReference type="EMBL" id="RWGY01000881">
    <property type="protein sequence ID" value="TVT98308.1"/>
    <property type="molecule type" value="Genomic_DNA"/>
</dbReference>
<evidence type="ECO:0000313" key="2">
    <source>
        <dbReference type="EMBL" id="TVT98308.1"/>
    </source>
</evidence>
<keyword evidence="3" id="KW-1185">Reference proteome</keyword>
<dbReference type="AlphaFoldDB" id="A0A5J9SHT0"/>
<dbReference type="Gramene" id="TVT98308">
    <property type="protein sequence ID" value="TVT98308"/>
    <property type="gene ID" value="EJB05_56401"/>
</dbReference>
<evidence type="ECO:0000313" key="3">
    <source>
        <dbReference type="Proteomes" id="UP000324897"/>
    </source>
</evidence>
<name>A0A5J9SHT0_9POAL</name>
<dbReference type="CDD" id="cd06222">
    <property type="entry name" value="RNase_H_like"/>
    <property type="match status" value="1"/>
</dbReference>
<dbReference type="PANTHER" id="PTHR47723:SF19">
    <property type="entry name" value="POLYNUCLEOTIDYL TRANSFERASE, RIBONUCLEASE H-LIKE SUPERFAMILY PROTEIN"/>
    <property type="match status" value="1"/>
</dbReference>
<protein>
    <recommendedName>
        <fullName evidence="1">RNase H type-1 domain-containing protein</fullName>
    </recommendedName>
</protein>
<dbReference type="GO" id="GO:0003676">
    <property type="term" value="F:nucleic acid binding"/>
    <property type="evidence" value="ECO:0007669"/>
    <property type="project" value="InterPro"/>
</dbReference>
<feature type="non-terminal residue" evidence="2">
    <location>
        <position position="1"/>
    </location>
</feature>
<dbReference type="InterPro" id="IPR044730">
    <property type="entry name" value="RNase_H-like_dom_plant"/>
</dbReference>
<sequence length="82" mass="9017">MEAIAVREGLALASDLMLQQFRVASDNVNVIRSIQGDGRGLYGHIVHEIKARASSFELVDFVHEGRAANGDAHRLARSEKNM</sequence>
<dbReference type="GO" id="GO:0004523">
    <property type="term" value="F:RNA-DNA hybrid ribonuclease activity"/>
    <property type="evidence" value="ECO:0007669"/>
    <property type="project" value="InterPro"/>
</dbReference>
<dbReference type="InterPro" id="IPR002156">
    <property type="entry name" value="RNaseH_domain"/>
</dbReference>
<dbReference type="PANTHER" id="PTHR47723">
    <property type="entry name" value="OS05G0353850 PROTEIN"/>
    <property type="match status" value="1"/>
</dbReference>
<accession>A0A5J9SHT0</accession>
<dbReference type="InterPro" id="IPR036397">
    <property type="entry name" value="RNaseH_sf"/>
</dbReference>
<gene>
    <name evidence="2" type="ORF">EJB05_56401</name>
</gene>
<comment type="caution">
    <text evidence="2">The sequence shown here is derived from an EMBL/GenBank/DDBJ whole genome shotgun (WGS) entry which is preliminary data.</text>
</comment>
<reference evidence="2 3" key="1">
    <citation type="journal article" date="2019" name="Sci. Rep.">
        <title>A high-quality genome of Eragrostis curvula grass provides insights into Poaceae evolution and supports new strategies to enhance forage quality.</title>
        <authorList>
            <person name="Carballo J."/>
            <person name="Santos B.A.C.M."/>
            <person name="Zappacosta D."/>
            <person name="Garbus I."/>
            <person name="Selva J.P."/>
            <person name="Gallo C.A."/>
            <person name="Diaz A."/>
            <person name="Albertini E."/>
            <person name="Caccamo M."/>
            <person name="Echenique V."/>
        </authorList>
    </citation>
    <scope>NUCLEOTIDE SEQUENCE [LARGE SCALE GENOMIC DNA]</scope>
    <source>
        <strain evidence="3">cv. Victoria</strain>
        <tissue evidence="2">Leaf</tissue>
    </source>
</reference>